<evidence type="ECO:0000256" key="2">
    <source>
        <dbReference type="ARBA" id="ARBA00023125"/>
    </source>
</evidence>
<dbReference type="SUPFAM" id="SSF47413">
    <property type="entry name" value="lambda repressor-like DNA-binding domains"/>
    <property type="match status" value="1"/>
</dbReference>
<dbReference type="InterPro" id="IPR010982">
    <property type="entry name" value="Lambda_DNA-bd_dom_sf"/>
</dbReference>
<dbReference type="PANTHER" id="PTHR30146:SF109">
    <property type="entry name" value="HTH-TYPE TRANSCRIPTIONAL REGULATOR GALS"/>
    <property type="match status" value="1"/>
</dbReference>
<dbReference type="Pfam" id="PF13377">
    <property type="entry name" value="Peripla_BP_3"/>
    <property type="match status" value="1"/>
</dbReference>
<dbReference type="GO" id="GO:0003700">
    <property type="term" value="F:DNA-binding transcription factor activity"/>
    <property type="evidence" value="ECO:0007669"/>
    <property type="project" value="TreeGrafter"/>
</dbReference>
<proteinExistence type="predicted"/>
<dbReference type="InterPro" id="IPR046335">
    <property type="entry name" value="LacI/GalR-like_sensor"/>
</dbReference>
<organism evidence="5 6">
    <name type="scientific">Dyadobacter helix</name>
    <dbReference type="NCBI Taxonomy" id="2822344"/>
    <lineage>
        <taxon>Bacteria</taxon>
        <taxon>Pseudomonadati</taxon>
        <taxon>Bacteroidota</taxon>
        <taxon>Cytophagia</taxon>
        <taxon>Cytophagales</taxon>
        <taxon>Spirosomataceae</taxon>
        <taxon>Dyadobacter</taxon>
    </lineage>
</organism>
<dbReference type="CDD" id="cd06267">
    <property type="entry name" value="PBP1_LacI_sugar_binding-like"/>
    <property type="match status" value="1"/>
</dbReference>
<dbReference type="Proteomes" id="UP000680038">
    <property type="component" value="Unassembled WGS sequence"/>
</dbReference>
<reference evidence="5" key="1">
    <citation type="submission" date="2021-04" db="EMBL/GenBank/DDBJ databases">
        <authorList>
            <person name="Rodrigo-Torres L."/>
            <person name="Arahal R. D."/>
            <person name="Lucena T."/>
        </authorList>
    </citation>
    <scope>NUCLEOTIDE SEQUENCE</scope>
    <source>
        <strain evidence="5">CECT 9275</strain>
    </source>
</reference>
<evidence type="ECO:0000256" key="1">
    <source>
        <dbReference type="ARBA" id="ARBA00023015"/>
    </source>
</evidence>
<evidence type="ECO:0000313" key="6">
    <source>
        <dbReference type="Proteomes" id="UP000680038"/>
    </source>
</evidence>
<accession>A0A916JBC3</accession>
<dbReference type="RefSeq" id="WP_215237090.1">
    <property type="nucleotide sequence ID" value="NZ_CAJRAF010000001.1"/>
</dbReference>
<dbReference type="SMART" id="SM00354">
    <property type="entry name" value="HTH_LACI"/>
    <property type="match status" value="1"/>
</dbReference>
<protein>
    <submittedName>
        <fullName evidence="5">HTH-type transcriptional regulator DegA</fullName>
    </submittedName>
</protein>
<dbReference type="SUPFAM" id="SSF53822">
    <property type="entry name" value="Periplasmic binding protein-like I"/>
    <property type="match status" value="1"/>
</dbReference>
<dbReference type="Pfam" id="PF00356">
    <property type="entry name" value="LacI"/>
    <property type="match status" value="1"/>
</dbReference>
<keyword evidence="6" id="KW-1185">Reference proteome</keyword>
<keyword evidence="3" id="KW-0804">Transcription</keyword>
<dbReference type="GO" id="GO:0000976">
    <property type="term" value="F:transcription cis-regulatory region binding"/>
    <property type="evidence" value="ECO:0007669"/>
    <property type="project" value="TreeGrafter"/>
</dbReference>
<dbReference type="EMBL" id="CAJRAF010000001">
    <property type="protein sequence ID" value="CAG4989489.1"/>
    <property type="molecule type" value="Genomic_DNA"/>
</dbReference>
<gene>
    <name evidence="5" type="primary">degA_1</name>
    <name evidence="5" type="ORF">DYBT9275_00301</name>
</gene>
<evidence type="ECO:0000313" key="5">
    <source>
        <dbReference type="EMBL" id="CAG4989489.1"/>
    </source>
</evidence>
<comment type="caution">
    <text evidence="5">The sequence shown here is derived from an EMBL/GenBank/DDBJ whole genome shotgun (WGS) entry which is preliminary data.</text>
</comment>
<dbReference type="Gene3D" id="3.40.50.2300">
    <property type="match status" value="2"/>
</dbReference>
<name>A0A916JBC3_9BACT</name>
<dbReference type="PROSITE" id="PS50932">
    <property type="entry name" value="HTH_LACI_2"/>
    <property type="match status" value="1"/>
</dbReference>
<dbReference type="InterPro" id="IPR028082">
    <property type="entry name" value="Peripla_BP_I"/>
</dbReference>
<dbReference type="Gene3D" id="1.10.260.40">
    <property type="entry name" value="lambda repressor-like DNA-binding domains"/>
    <property type="match status" value="1"/>
</dbReference>
<sequence length="339" mass="37839">MLRRYTTIKDIAKALGISVATVSRALRDAYDVSPQTRQLVLETAIKMNYKPNFNATGLVKSSTHKLGVIIPAITNYYFSTVITGIQEVAQKNGYNIFLYITNDSSDLEKDIVKDLSFSSLDGILACVSSPSDACMHFQDIIDDGLPVVFFDRVPEQINVSRVMQDDYDGAYQAVEHLIKKGYTKIAHITGPKGVFLTENRLRGYRDALIKYNLPIRNEWIIYSGFSQKAGEADAELLFEKSENLPDALFAVNDRKAIGAMISLKRRNIKIGKEVGVIGFTNDPMCEIIFPTLSTVAEPALEIGMKSCELLLKHIRKSNFVPVEVVLSGELIERESTNRN</sequence>
<dbReference type="InterPro" id="IPR000843">
    <property type="entry name" value="HTH_LacI"/>
</dbReference>
<evidence type="ECO:0000256" key="3">
    <source>
        <dbReference type="ARBA" id="ARBA00023163"/>
    </source>
</evidence>
<keyword evidence="2" id="KW-0238">DNA-binding</keyword>
<dbReference type="AlphaFoldDB" id="A0A916JBC3"/>
<dbReference type="CDD" id="cd01392">
    <property type="entry name" value="HTH_LacI"/>
    <property type="match status" value="1"/>
</dbReference>
<feature type="domain" description="HTH lacI-type" evidence="4">
    <location>
        <begin position="6"/>
        <end position="60"/>
    </location>
</feature>
<dbReference type="PANTHER" id="PTHR30146">
    <property type="entry name" value="LACI-RELATED TRANSCRIPTIONAL REPRESSOR"/>
    <property type="match status" value="1"/>
</dbReference>
<evidence type="ECO:0000259" key="4">
    <source>
        <dbReference type="PROSITE" id="PS50932"/>
    </source>
</evidence>
<keyword evidence="1" id="KW-0805">Transcription regulation</keyword>